<gene>
    <name evidence="1" type="ORF">F5I99_19360</name>
</gene>
<protein>
    <submittedName>
        <fullName evidence="1">Transcriptional regulator</fullName>
    </submittedName>
</protein>
<dbReference type="Proteomes" id="UP000325606">
    <property type="component" value="Plasmid unnamed1"/>
</dbReference>
<dbReference type="CDD" id="cd00093">
    <property type="entry name" value="HTH_XRE"/>
    <property type="match status" value="1"/>
</dbReference>
<reference evidence="1 2" key="1">
    <citation type="submission" date="2019-09" db="EMBL/GenBank/DDBJ databases">
        <title>Nitrincola iocasae sp. nov., a bacterium isolated from the sediment collected at a cold seep field in South China Sea.</title>
        <authorList>
            <person name="Zhang H."/>
            <person name="Wang H."/>
            <person name="Li C."/>
        </authorList>
    </citation>
    <scope>NUCLEOTIDE SEQUENCE [LARGE SCALE GENOMIC DNA]</scope>
    <source>
        <strain evidence="1 2">KXZD1103</strain>
        <plasmid evidence="1 2">unnamed1</plasmid>
    </source>
</reference>
<keyword evidence="2" id="KW-1185">Reference proteome</keyword>
<proteinExistence type="predicted"/>
<dbReference type="SUPFAM" id="SSF47413">
    <property type="entry name" value="lambda repressor-like DNA-binding domains"/>
    <property type="match status" value="1"/>
</dbReference>
<dbReference type="KEGG" id="nik:F5I99_19360"/>
<dbReference type="EMBL" id="CP044223">
    <property type="protein sequence ID" value="QEW08740.1"/>
    <property type="molecule type" value="Genomic_DNA"/>
</dbReference>
<evidence type="ECO:0000313" key="1">
    <source>
        <dbReference type="EMBL" id="QEW08740.1"/>
    </source>
</evidence>
<dbReference type="GO" id="GO:0003677">
    <property type="term" value="F:DNA binding"/>
    <property type="evidence" value="ECO:0007669"/>
    <property type="project" value="InterPro"/>
</dbReference>
<keyword evidence="1" id="KW-0614">Plasmid</keyword>
<organism evidence="1 2">
    <name type="scientific">Nitrincola iocasae</name>
    <dbReference type="NCBI Taxonomy" id="2614693"/>
    <lineage>
        <taxon>Bacteria</taxon>
        <taxon>Pseudomonadati</taxon>
        <taxon>Pseudomonadota</taxon>
        <taxon>Gammaproteobacteria</taxon>
        <taxon>Oceanospirillales</taxon>
        <taxon>Oceanospirillaceae</taxon>
        <taxon>Nitrincola</taxon>
    </lineage>
</organism>
<evidence type="ECO:0000313" key="2">
    <source>
        <dbReference type="Proteomes" id="UP000325606"/>
    </source>
</evidence>
<sequence length="127" mass="14434">MPITKRCQFTDNEIKNAYEEAGSLSGMAERLNITYPTAATWAHELGLTLKNQGYNKPALEITGLQCRHAREYLGLTRDVFCAQSNVSKTAIREFELGNSTLRKGNMDKVMELFKRYRVTFNSDGTFE</sequence>
<geneLocation type="plasmid" evidence="1 2">
    <name>unnamed1</name>
</geneLocation>
<dbReference type="InterPro" id="IPR010982">
    <property type="entry name" value="Lambda_DNA-bd_dom_sf"/>
</dbReference>
<dbReference type="Gene3D" id="1.10.260.40">
    <property type="entry name" value="lambda repressor-like DNA-binding domains"/>
    <property type="match status" value="1"/>
</dbReference>
<dbReference type="InterPro" id="IPR001387">
    <property type="entry name" value="Cro/C1-type_HTH"/>
</dbReference>
<name>A0A5J6LJ44_9GAMM</name>
<dbReference type="AlphaFoldDB" id="A0A5J6LJ44"/>
<accession>A0A5J6LJ44</accession>